<evidence type="ECO:0000313" key="1">
    <source>
        <dbReference type="EMBL" id="KAK4008416.1"/>
    </source>
</evidence>
<proteinExistence type="predicted"/>
<name>A0ABQ9Z6A4_9CRUS</name>
<accession>A0ABQ9Z6A4</accession>
<sequence>MRNIMAFFGSLAVKQLTHSVEVLRASSEEVPFLVYLDSFDGSIIKQFYCDDSDKYSRQLRESRITQTRSITVSAGRNWSERYLQFMEYFMDT</sequence>
<evidence type="ECO:0000313" key="2">
    <source>
        <dbReference type="Proteomes" id="UP001234178"/>
    </source>
</evidence>
<dbReference type="Proteomes" id="UP001234178">
    <property type="component" value="Unassembled WGS sequence"/>
</dbReference>
<keyword evidence="2" id="KW-1185">Reference proteome</keyword>
<reference evidence="1 2" key="1">
    <citation type="journal article" date="2023" name="Nucleic Acids Res.">
        <title>The hologenome of Daphnia magna reveals possible DNA methylation and microbiome-mediated evolution of the host genome.</title>
        <authorList>
            <person name="Chaturvedi A."/>
            <person name="Li X."/>
            <person name="Dhandapani V."/>
            <person name="Marshall H."/>
            <person name="Kissane S."/>
            <person name="Cuenca-Cambronero M."/>
            <person name="Asole G."/>
            <person name="Calvet F."/>
            <person name="Ruiz-Romero M."/>
            <person name="Marangio P."/>
            <person name="Guigo R."/>
            <person name="Rago D."/>
            <person name="Mirbahai L."/>
            <person name="Eastwood N."/>
            <person name="Colbourne J.K."/>
            <person name="Zhou J."/>
            <person name="Mallon E."/>
            <person name="Orsini L."/>
        </authorList>
    </citation>
    <scope>NUCLEOTIDE SEQUENCE [LARGE SCALE GENOMIC DNA]</scope>
    <source>
        <strain evidence="1">LRV0_1</strain>
    </source>
</reference>
<gene>
    <name evidence="1" type="ORF">OUZ56_013556</name>
</gene>
<comment type="caution">
    <text evidence="1">The sequence shown here is derived from an EMBL/GenBank/DDBJ whole genome shotgun (WGS) entry which is preliminary data.</text>
</comment>
<dbReference type="EMBL" id="JAOYFB010000002">
    <property type="protein sequence ID" value="KAK4008416.1"/>
    <property type="molecule type" value="Genomic_DNA"/>
</dbReference>
<organism evidence="1 2">
    <name type="scientific">Daphnia magna</name>
    <dbReference type="NCBI Taxonomy" id="35525"/>
    <lineage>
        <taxon>Eukaryota</taxon>
        <taxon>Metazoa</taxon>
        <taxon>Ecdysozoa</taxon>
        <taxon>Arthropoda</taxon>
        <taxon>Crustacea</taxon>
        <taxon>Branchiopoda</taxon>
        <taxon>Diplostraca</taxon>
        <taxon>Cladocera</taxon>
        <taxon>Anomopoda</taxon>
        <taxon>Daphniidae</taxon>
        <taxon>Daphnia</taxon>
    </lineage>
</organism>
<protein>
    <submittedName>
        <fullName evidence="1">Uncharacterized protein</fullName>
    </submittedName>
</protein>